<evidence type="ECO:0000313" key="2">
    <source>
        <dbReference type="Proteomes" id="UP000028582"/>
    </source>
</evidence>
<dbReference type="Proteomes" id="UP000028582">
    <property type="component" value="Unassembled WGS sequence"/>
</dbReference>
<sequence length="37" mass="3911">MTSSEMVEDDAAVEAERQRKADVMAASAKARATNAQA</sequence>
<comment type="caution">
    <text evidence="1">The sequence shown here is derived from an EMBL/GenBank/DDBJ whole genome shotgun (WGS) entry which is preliminary data.</text>
</comment>
<protein>
    <submittedName>
        <fullName evidence="1">Uncharacterized protein</fullName>
    </submittedName>
</protein>
<dbReference type="AlphaFoldDB" id="A0A081AGE7"/>
<evidence type="ECO:0000313" key="1">
    <source>
        <dbReference type="EMBL" id="ETO77958.1"/>
    </source>
</evidence>
<dbReference type="EMBL" id="ANJA01001235">
    <property type="protein sequence ID" value="ETO77958.1"/>
    <property type="molecule type" value="Genomic_DNA"/>
</dbReference>
<proteinExistence type="predicted"/>
<reference evidence="1 2" key="1">
    <citation type="submission" date="2013-11" db="EMBL/GenBank/DDBJ databases">
        <title>The Genome Sequence of Phytophthora parasitica P1976.</title>
        <authorList>
            <consortium name="The Broad Institute Genomics Platform"/>
            <person name="Russ C."/>
            <person name="Tyler B."/>
            <person name="Panabieres F."/>
            <person name="Shan W."/>
            <person name="Tripathy S."/>
            <person name="Grunwald N."/>
            <person name="Machado M."/>
            <person name="Johnson C.S."/>
            <person name="Walker B."/>
            <person name="Young S."/>
            <person name="Zeng Q."/>
            <person name="Gargeya S."/>
            <person name="Fitzgerald M."/>
            <person name="Haas B."/>
            <person name="Abouelleil A."/>
            <person name="Allen A.W."/>
            <person name="Alvarado L."/>
            <person name="Arachchi H.M."/>
            <person name="Berlin A.M."/>
            <person name="Chapman S.B."/>
            <person name="Gainer-Dewar J."/>
            <person name="Goldberg J."/>
            <person name="Griggs A."/>
            <person name="Gujja S."/>
            <person name="Hansen M."/>
            <person name="Howarth C."/>
            <person name="Imamovic A."/>
            <person name="Ireland A."/>
            <person name="Larimer J."/>
            <person name="McCowan C."/>
            <person name="Murphy C."/>
            <person name="Pearson M."/>
            <person name="Poon T.W."/>
            <person name="Priest M."/>
            <person name="Roberts A."/>
            <person name="Saif S."/>
            <person name="Shea T."/>
            <person name="Sisk P."/>
            <person name="Sykes S."/>
            <person name="Wortman J."/>
            <person name="Nusbaum C."/>
            <person name="Birren B."/>
        </authorList>
    </citation>
    <scope>NUCLEOTIDE SEQUENCE [LARGE SCALE GENOMIC DNA]</scope>
    <source>
        <strain evidence="1 2">P1976</strain>
    </source>
</reference>
<accession>A0A081AGE7</accession>
<gene>
    <name evidence="1" type="ORF">F444_06925</name>
</gene>
<organism evidence="1 2">
    <name type="scientific">Phytophthora nicotianae P1976</name>
    <dbReference type="NCBI Taxonomy" id="1317066"/>
    <lineage>
        <taxon>Eukaryota</taxon>
        <taxon>Sar</taxon>
        <taxon>Stramenopiles</taxon>
        <taxon>Oomycota</taxon>
        <taxon>Peronosporomycetes</taxon>
        <taxon>Peronosporales</taxon>
        <taxon>Peronosporaceae</taxon>
        <taxon>Phytophthora</taxon>
    </lineage>
</organism>
<name>A0A081AGE7_PHYNI</name>